<protein>
    <submittedName>
        <fullName evidence="1">Uncharacterized protein</fullName>
    </submittedName>
</protein>
<dbReference type="Proteomes" id="UP000297597">
    <property type="component" value="Unassembled WGS sequence"/>
</dbReference>
<dbReference type="GO" id="GO:0004601">
    <property type="term" value="F:peroxidase activity"/>
    <property type="evidence" value="ECO:0007669"/>
    <property type="project" value="InterPro"/>
</dbReference>
<dbReference type="Gene3D" id="1.10.606.10">
    <property type="entry name" value="Vanadium-containing Chloroperoxidase, domain 2"/>
    <property type="match status" value="1"/>
</dbReference>
<accession>A0A4Y7RVX2</accession>
<evidence type="ECO:0000313" key="1">
    <source>
        <dbReference type="EMBL" id="TEB13003.1"/>
    </source>
</evidence>
<dbReference type="EMBL" id="QFFZ01000004">
    <property type="protein sequence ID" value="TEB13003.1"/>
    <property type="molecule type" value="Genomic_DNA"/>
</dbReference>
<proteinExistence type="predicted"/>
<keyword evidence="2" id="KW-1185">Reference proteome</keyword>
<gene>
    <name evidence="1" type="ORF">Pmgp_00641</name>
</gene>
<dbReference type="SUPFAM" id="SSF48317">
    <property type="entry name" value="Acid phosphatase/Vanadium-dependent haloperoxidase"/>
    <property type="match status" value="1"/>
</dbReference>
<dbReference type="InterPro" id="IPR036938">
    <property type="entry name" value="PAP2/HPO_sf"/>
</dbReference>
<reference evidence="1 2" key="1">
    <citation type="journal article" date="2018" name="Environ. Microbiol.">
        <title>Novel energy conservation strategies and behaviour of Pelotomaculum schinkii driving syntrophic propionate catabolism.</title>
        <authorList>
            <person name="Hidalgo-Ahumada C.A.P."/>
            <person name="Nobu M.K."/>
            <person name="Narihiro T."/>
            <person name="Tamaki H."/>
            <person name="Liu W.T."/>
            <person name="Kamagata Y."/>
            <person name="Stams A.J.M."/>
            <person name="Imachi H."/>
            <person name="Sousa D.Z."/>
        </authorList>
    </citation>
    <scope>NUCLEOTIDE SEQUENCE [LARGE SCALE GENOMIC DNA]</scope>
    <source>
        <strain evidence="1 2">MGP</strain>
    </source>
</reference>
<comment type="caution">
    <text evidence="1">The sequence shown here is derived from an EMBL/GenBank/DDBJ whole genome shotgun (WGS) entry which is preliminary data.</text>
</comment>
<name>A0A4Y7RVX2_9FIRM</name>
<organism evidence="1 2">
    <name type="scientific">Pelotomaculum propionicicum</name>
    <dbReference type="NCBI Taxonomy" id="258475"/>
    <lineage>
        <taxon>Bacteria</taxon>
        <taxon>Bacillati</taxon>
        <taxon>Bacillota</taxon>
        <taxon>Clostridia</taxon>
        <taxon>Eubacteriales</taxon>
        <taxon>Desulfotomaculaceae</taxon>
        <taxon>Pelotomaculum</taxon>
    </lineage>
</organism>
<evidence type="ECO:0000313" key="2">
    <source>
        <dbReference type="Proteomes" id="UP000297597"/>
    </source>
</evidence>
<dbReference type="InterPro" id="IPR016119">
    <property type="entry name" value="Br/Cl_peroxidase_C"/>
</dbReference>
<sequence length="157" mass="17050">MEDDSLLTKKKGGCPDSTPNLNLGVSCEIGPISNRKRLQEAYRIRLEAAQFQRALPLPGHPCNGDENLYPNKIGNFSKALPHNQLGEVILAAYSSLIGALSTGDPEEFEFIPLGGSTKLVDPQAAYDVEHLHCFTDPGFFFLVKGSVSVQLLPVRVA</sequence>
<dbReference type="AlphaFoldDB" id="A0A4Y7RVX2"/>